<accession>A0A8S5QDF5</accession>
<protein>
    <submittedName>
        <fullName evidence="1">Uncharacterized protein</fullName>
    </submittedName>
</protein>
<name>A0A8S5QDF5_9CAUD</name>
<sequence length="48" mass="5450">MTEEDKNKTKDQAQEIDEFTFELLDAYFASRSAYPGNSELGVPLASEY</sequence>
<reference evidence="1" key="1">
    <citation type="journal article" date="2021" name="Proc. Natl. Acad. Sci. U.S.A.">
        <title>A Catalog of Tens of Thousands of Viruses from Human Metagenomes Reveals Hidden Associations with Chronic Diseases.</title>
        <authorList>
            <person name="Tisza M.J."/>
            <person name="Buck C.B."/>
        </authorList>
    </citation>
    <scope>NUCLEOTIDE SEQUENCE</scope>
    <source>
        <strain evidence="1">CtEIp38</strain>
    </source>
</reference>
<dbReference type="EMBL" id="BK015638">
    <property type="protein sequence ID" value="DAE17287.1"/>
    <property type="molecule type" value="Genomic_DNA"/>
</dbReference>
<organism evidence="1">
    <name type="scientific">Siphoviridae sp. ctEIp38</name>
    <dbReference type="NCBI Taxonomy" id="2825394"/>
    <lineage>
        <taxon>Viruses</taxon>
        <taxon>Duplodnaviria</taxon>
        <taxon>Heunggongvirae</taxon>
        <taxon>Uroviricota</taxon>
        <taxon>Caudoviricetes</taxon>
    </lineage>
</organism>
<proteinExistence type="predicted"/>
<evidence type="ECO:0000313" key="1">
    <source>
        <dbReference type="EMBL" id="DAE17287.1"/>
    </source>
</evidence>